<protein>
    <recommendedName>
        <fullName evidence="1">Helitron helicase-like domain-containing protein</fullName>
    </recommendedName>
</protein>
<dbReference type="Proteomes" id="UP000266861">
    <property type="component" value="Unassembled WGS sequence"/>
</dbReference>
<organism evidence="2 3">
    <name type="scientific">Diversispora epigaea</name>
    <dbReference type="NCBI Taxonomy" id="1348612"/>
    <lineage>
        <taxon>Eukaryota</taxon>
        <taxon>Fungi</taxon>
        <taxon>Fungi incertae sedis</taxon>
        <taxon>Mucoromycota</taxon>
        <taxon>Glomeromycotina</taxon>
        <taxon>Glomeromycetes</taxon>
        <taxon>Diversisporales</taxon>
        <taxon>Diversisporaceae</taxon>
        <taxon>Diversispora</taxon>
    </lineage>
</organism>
<evidence type="ECO:0000313" key="2">
    <source>
        <dbReference type="EMBL" id="RHZ85965.1"/>
    </source>
</evidence>
<gene>
    <name evidence="2" type="ORF">Glove_58g86</name>
</gene>
<evidence type="ECO:0000313" key="3">
    <source>
        <dbReference type="Proteomes" id="UP000266861"/>
    </source>
</evidence>
<feature type="domain" description="Helitron helicase-like" evidence="1">
    <location>
        <begin position="169"/>
        <end position="385"/>
    </location>
</feature>
<keyword evidence="3" id="KW-1185">Reference proteome</keyword>
<accession>A0A397JC87</accession>
<dbReference type="InterPro" id="IPR025476">
    <property type="entry name" value="Helitron_helicase-like"/>
</dbReference>
<dbReference type="AlphaFoldDB" id="A0A397JC87"/>
<sequence>MKNINIDRAALDSLPENGVPTALLATTVMVNINPKKIEHYTGYTTQPIDEYNINDDLDNVSDKEISNERNMSGLHDSITELRNSGVTYTDSISVSEQERTLKLLEKMIQESTDNKQTCSHTILMPHSNVPRNEYTDLTLLPAAFPTLFPYGVGSHEDNFRKYHIPFKQYIKHLLQVRDSKFKHHRSFIFAAFDILLRREIALGTYLIAKQTNSKQSAKLISKLTPNDIKIAIEQIHDNQPITNRSIFELTKNINVVGGKIMGSHQSRNLLRHEICAVIIRDGSPSLFITINPADLHSSIVMMYAGKEIDVNTLLPENFPTATERAKLAHLDPTAVAKYFNVVIEKIIKFIIGYKKPEGGVFGKIKNYYAVTEYQDRGTPHCHMLIWLHGAPNPIELRDHLRFEDFRERLMIYLNEIIKEDISYLFPNNEDFLTDEMLNIEYKTPKTNLEKKVHPSILPISDPQSPYFNEEFCLDILKIAKLEIPGKIYPELGIITLQHRNAYINNHNPYITASCCENNDIRFIATVKLVLVYIHYITNYITKSDAST</sequence>
<dbReference type="OrthoDB" id="432234at2759"/>
<proteinExistence type="predicted"/>
<name>A0A397JC87_9GLOM</name>
<reference evidence="2 3" key="1">
    <citation type="submission" date="2018-08" db="EMBL/GenBank/DDBJ databases">
        <title>Genome and evolution of the arbuscular mycorrhizal fungus Diversispora epigaea (formerly Glomus versiforme) and its bacterial endosymbionts.</title>
        <authorList>
            <person name="Sun X."/>
            <person name="Fei Z."/>
            <person name="Harrison M."/>
        </authorList>
    </citation>
    <scope>NUCLEOTIDE SEQUENCE [LARGE SCALE GENOMIC DNA]</scope>
    <source>
        <strain evidence="2 3">IT104</strain>
    </source>
</reference>
<evidence type="ECO:0000259" key="1">
    <source>
        <dbReference type="Pfam" id="PF14214"/>
    </source>
</evidence>
<comment type="caution">
    <text evidence="2">The sequence shown here is derived from an EMBL/GenBank/DDBJ whole genome shotgun (WGS) entry which is preliminary data.</text>
</comment>
<dbReference type="STRING" id="1348612.A0A397JC87"/>
<dbReference type="EMBL" id="PQFF01000055">
    <property type="protein sequence ID" value="RHZ85965.1"/>
    <property type="molecule type" value="Genomic_DNA"/>
</dbReference>
<dbReference type="Pfam" id="PF14214">
    <property type="entry name" value="Helitron_like_N"/>
    <property type="match status" value="1"/>
</dbReference>